<evidence type="ECO:0000313" key="2">
    <source>
        <dbReference type="EMBL" id="PWJ61463.1"/>
    </source>
</evidence>
<dbReference type="EMBL" id="QGDV01000017">
    <property type="protein sequence ID" value="PWJ61463.1"/>
    <property type="molecule type" value="Genomic_DNA"/>
</dbReference>
<proteinExistence type="predicted"/>
<evidence type="ECO:0000313" key="3">
    <source>
        <dbReference type="Proteomes" id="UP000245674"/>
    </source>
</evidence>
<feature type="transmembrane region" description="Helical" evidence="1">
    <location>
        <begin position="6"/>
        <end position="28"/>
    </location>
</feature>
<keyword evidence="1" id="KW-0812">Transmembrane</keyword>
<organism evidence="2 3">
    <name type="scientific">Rathayibacter iranicus NCPPB 2253 = VKM Ac-1602</name>
    <dbReference type="NCBI Taxonomy" id="1328868"/>
    <lineage>
        <taxon>Bacteria</taxon>
        <taxon>Bacillati</taxon>
        <taxon>Actinomycetota</taxon>
        <taxon>Actinomycetes</taxon>
        <taxon>Micrococcales</taxon>
        <taxon>Microbacteriaceae</taxon>
        <taxon>Rathayibacter</taxon>
    </lineage>
</organism>
<name>A0ABX5L9S9_9MICO</name>
<keyword evidence="1" id="KW-0472">Membrane</keyword>
<keyword evidence="1" id="KW-1133">Transmembrane helix</keyword>
<keyword evidence="3" id="KW-1185">Reference proteome</keyword>
<dbReference type="Proteomes" id="UP000245674">
    <property type="component" value="Unassembled WGS sequence"/>
</dbReference>
<sequence length="38" mass="4108">MDISTFLNQFGFVAGIGLGVCAGAIGLARNLARRRRER</sequence>
<evidence type="ECO:0008006" key="4">
    <source>
        <dbReference type="Google" id="ProtNLM"/>
    </source>
</evidence>
<gene>
    <name evidence="2" type="ORF">B0H03_11758</name>
</gene>
<reference evidence="2 3" key="1">
    <citation type="submission" date="2018-03" db="EMBL/GenBank/DDBJ databases">
        <title>Genomic Encyclopedia of Type Strains, Phase III (KMG-III): the genomes of soil and plant-associated and newly described type strains.</title>
        <authorList>
            <person name="Whitman W."/>
        </authorList>
    </citation>
    <scope>NUCLEOTIDE SEQUENCE [LARGE SCALE GENOMIC DNA]</scope>
    <source>
        <strain evidence="2 3">VKM Ac-1602</strain>
    </source>
</reference>
<evidence type="ECO:0000256" key="1">
    <source>
        <dbReference type="SAM" id="Phobius"/>
    </source>
</evidence>
<comment type="caution">
    <text evidence="2">The sequence shown here is derived from an EMBL/GenBank/DDBJ whole genome shotgun (WGS) entry which is preliminary data.</text>
</comment>
<protein>
    <recommendedName>
        <fullName evidence="4">Secreted protein with PEP-CTERM sorting signal</fullName>
    </recommendedName>
</protein>
<accession>A0ABX5L9S9</accession>